<accession>L7FJ04</accession>
<feature type="transmembrane region" description="Helical" evidence="7">
    <location>
        <begin position="21"/>
        <end position="45"/>
    </location>
</feature>
<feature type="transmembrane region" description="Helical" evidence="7">
    <location>
        <begin position="51"/>
        <end position="72"/>
    </location>
</feature>
<dbReference type="InterPro" id="IPR036259">
    <property type="entry name" value="MFS_trans_sf"/>
</dbReference>
<dbReference type="GO" id="GO:0005886">
    <property type="term" value="C:plasma membrane"/>
    <property type="evidence" value="ECO:0007669"/>
    <property type="project" value="UniProtKB-SubCell"/>
</dbReference>
<keyword evidence="4 7" id="KW-0812">Transmembrane</keyword>
<dbReference type="InterPro" id="IPR020846">
    <property type="entry name" value="MFS_dom"/>
</dbReference>
<keyword evidence="2" id="KW-0813">Transport</keyword>
<evidence type="ECO:0000256" key="7">
    <source>
        <dbReference type="SAM" id="Phobius"/>
    </source>
</evidence>
<protein>
    <submittedName>
        <fullName evidence="9">Transporter, major facilitator family protein</fullName>
    </submittedName>
</protein>
<organism evidence="9 10">
    <name type="scientific">Streptomyces turgidiscabies (strain Car8)</name>
    <dbReference type="NCBI Taxonomy" id="698760"/>
    <lineage>
        <taxon>Bacteria</taxon>
        <taxon>Bacillati</taxon>
        <taxon>Actinomycetota</taxon>
        <taxon>Actinomycetes</taxon>
        <taxon>Kitasatosporales</taxon>
        <taxon>Streptomycetaceae</taxon>
        <taxon>Streptomyces</taxon>
    </lineage>
</organism>
<feature type="transmembrane region" description="Helical" evidence="7">
    <location>
        <begin position="93"/>
        <end position="119"/>
    </location>
</feature>
<evidence type="ECO:0000313" key="10">
    <source>
        <dbReference type="Proteomes" id="UP000010931"/>
    </source>
</evidence>
<dbReference type="PATRIC" id="fig|698760.3.peg.8"/>
<dbReference type="EMBL" id="AEJB01000002">
    <property type="protein sequence ID" value="ELP71368.1"/>
    <property type="molecule type" value="Genomic_DNA"/>
</dbReference>
<dbReference type="AlphaFoldDB" id="L7FJ04"/>
<feature type="transmembrane region" description="Helical" evidence="7">
    <location>
        <begin position="384"/>
        <end position="402"/>
    </location>
</feature>
<dbReference type="PANTHER" id="PTHR23513:SF6">
    <property type="entry name" value="MAJOR FACILITATOR SUPERFAMILY ASSOCIATED DOMAIN-CONTAINING PROTEIN"/>
    <property type="match status" value="1"/>
</dbReference>
<dbReference type="CDD" id="cd06173">
    <property type="entry name" value="MFS_MefA_like"/>
    <property type="match status" value="1"/>
</dbReference>
<evidence type="ECO:0000256" key="4">
    <source>
        <dbReference type="ARBA" id="ARBA00022692"/>
    </source>
</evidence>
<evidence type="ECO:0000259" key="8">
    <source>
        <dbReference type="PROSITE" id="PS50850"/>
    </source>
</evidence>
<dbReference type="Gene3D" id="1.20.1250.20">
    <property type="entry name" value="MFS general substrate transporter like domains"/>
    <property type="match status" value="1"/>
</dbReference>
<feature type="domain" description="Major facilitator superfamily (MFS) profile" evidence="8">
    <location>
        <begin position="9"/>
        <end position="406"/>
    </location>
</feature>
<feature type="transmembrane region" description="Helical" evidence="7">
    <location>
        <begin position="315"/>
        <end position="334"/>
    </location>
</feature>
<evidence type="ECO:0000256" key="5">
    <source>
        <dbReference type="ARBA" id="ARBA00022989"/>
    </source>
</evidence>
<name>L7FJ04_STRT8</name>
<dbReference type="InterPro" id="IPR010290">
    <property type="entry name" value="TM_effector"/>
</dbReference>
<feature type="transmembrane region" description="Helical" evidence="7">
    <location>
        <begin position="292"/>
        <end position="309"/>
    </location>
</feature>
<comment type="subcellular location">
    <subcellularLocation>
        <location evidence="1">Cell membrane</location>
        <topology evidence="1">Multi-pass membrane protein</topology>
    </subcellularLocation>
</comment>
<dbReference type="SUPFAM" id="SSF103473">
    <property type="entry name" value="MFS general substrate transporter"/>
    <property type="match status" value="1"/>
</dbReference>
<keyword evidence="3" id="KW-1003">Cell membrane</keyword>
<reference evidence="9 10" key="1">
    <citation type="journal article" date="2011" name="Plasmid">
        <title>Streptomyces turgidiscabies Car8 contains a modular pathogenicity island that shares virulence genes with other actinobacterial plant pathogens.</title>
        <authorList>
            <person name="Huguet-Tapia J.C."/>
            <person name="Badger J.H."/>
            <person name="Loria R."/>
            <person name="Pettis G.S."/>
        </authorList>
    </citation>
    <scope>NUCLEOTIDE SEQUENCE [LARGE SCALE GENOMIC DNA]</scope>
    <source>
        <strain evidence="9 10">Car8</strain>
    </source>
</reference>
<evidence type="ECO:0000313" key="9">
    <source>
        <dbReference type="EMBL" id="ELP71368.1"/>
    </source>
</evidence>
<dbReference type="GO" id="GO:0022857">
    <property type="term" value="F:transmembrane transporter activity"/>
    <property type="evidence" value="ECO:0007669"/>
    <property type="project" value="InterPro"/>
</dbReference>
<evidence type="ECO:0000256" key="3">
    <source>
        <dbReference type="ARBA" id="ARBA00022475"/>
    </source>
</evidence>
<dbReference type="PROSITE" id="PS50850">
    <property type="entry name" value="MFS"/>
    <property type="match status" value="1"/>
</dbReference>
<evidence type="ECO:0000256" key="2">
    <source>
        <dbReference type="ARBA" id="ARBA00022448"/>
    </source>
</evidence>
<evidence type="ECO:0000256" key="1">
    <source>
        <dbReference type="ARBA" id="ARBA00004651"/>
    </source>
</evidence>
<gene>
    <name evidence="9" type="ORF">STRTUCAR8_02797</name>
</gene>
<dbReference type="Pfam" id="PF05977">
    <property type="entry name" value="MFS_3"/>
    <property type="match status" value="1"/>
</dbReference>
<keyword evidence="6 7" id="KW-0472">Membrane</keyword>
<dbReference type="RefSeq" id="WP_006373289.1">
    <property type="nucleotide sequence ID" value="NZ_AEJB01000002.1"/>
</dbReference>
<keyword evidence="10" id="KW-1185">Reference proteome</keyword>
<proteinExistence type="predicted"/>
<keyword evidence="5 7" id="KW-1133">Transmembrane helix</keyword>
<comment type="caution">
    <text evidence="9">The sequence shown here is derived from an EMBL/GenBank/DDBJ whole genome shotgun (WGS) entry which is preliminary data.</text>
</comment>
<sequence length="426" mass="42919">MTTVEMAGARVPAWRGGFGRLWSAAVLSSFGDALRTAALPLLAVTLTDNPLLIASVTACGYLPWLVFGLLGGAVADRVDQRRAMWTVDALRGLLVACFAVAVGLGHASIGLLVALAFALTTLQTLFDNASTALLPSIVDKEALGGANARLMTGQRVAGGLLAAPVVPVLIVVGAAVPFAADAVTFLAGAALVASLRPDGPARTPRPAGSTLRTEIAAGLRALWHDRPLRGLCAATALCNIGMGALIATMVLLVTRWLDAGNGGYAAAMTAYTVGSLAGGVLNAWLVGRLGRIRAVLLAGTVQTGALVVMGSVRSLAALVAALAAFGLMGMVWNVNTTTLMQSRSPAAMLGRISSAFRTLAVAGAPLGALLGGAVATAWGLNTPALLAAAFFVLSVAALIPALKSDVSVVGSVVGSDDGRTTARPTG</sequence>
<dbReference type="STRING" id="85558.T45_04151"/>
<dbReference type="GeneID" id="97404696"/>
<feature type="transmembrane region" description="Helical" evidence="7">
    <location>
        <begin position="264"/>
        <end position="285"/>
    </location>
</feature>
<dbReference type="Proteomes" id="UP000010931">
    <property type="component" value="Unassembled WGS sequence"/>
</dbReference>
<feature type="transmembrane region" description="Helical" evidence="7">
    <location>
        <begin position="355"/>
        <end position="378"/>
    </location>
</feature>
<evidence type="ECO:0000256" key="6">
    <source>
        <dbReference type="ARBA" id="ARBA00023136"/>
    </source>
</evidence>
<feature type="transmembrane region" description="Helical" evidence="7">
    <location>
        <begin position="230"/>
        <end position="252"/>
    </location>
</feature>
<dbReference type="PANTHER" id="PTHR23513">
    <property type="entry name" value="INTEGRAL MEMBRANE EFFLUX PROTEIN-RELATED"/>
    <property type="match status" value="1"/>
</dbReference>